<dbReference type="Pfam" id="PF11894">
    <property type="entry name" value="Nup192"/>
    <property type="match status" value="1"/>
</dbReference>
<comment type="subcellular location">
    <subcellularLocation>
        <location evidence="1">Nucleus</location>
    </subcellularLocation>
</comment>
<dbReference type="GeneID" id="108664464"/>
<dbReference type="CTD" id="23165"/>
<evidence type="ECO:0000256" key="2">
    <source>
        <dbReference type="ARBA" id="ARBA00005892"/>
    </source>
</evidence>
<keyword evidence="5" id="KW-1185">Reference proteome</keyword>
<reference evidence="6" key="1">
    <citation type="submission" date="2025-08" db="UniProtKB">
        <authorList>
            <consortium name="RefSeq"/>
        </authorList>
    </citation>
    <scope>IDENTIFICATION</scope>
</reference>
<dbReference type="GO" id="GO:0006999">
    <property type="term" value="P:nuclear pore organization"/>
    <property type="evidence" value="ECO:0007669"/>
    <property type="project" value="TreeGrafter"/>
</dbReference>
<dbReference type="KEGG" id="hazt:108664464"/>
<gene>
    <name evidence="6" type="primary">LOC108664464</name>
</gene>
<dbReference type="PANTHER" id="PTHR31344">
    <property type="entry name" value="NUCLEAR PORE COMPLEX PROTEIN NUP205"/>
    <property type="match status" value="1"/>
</dbReference>
<accession>A0A8B7MYD7</accession>
<dbReference type="InterPro" id="IPR021827">
    <property type="entry name" value="Nup186/Nup192/Nup205"/>
</dbReference>
<evidence type="ECO:0000256" key="3">
    <source>
        <dbReference type="ARBA" id="ARBA00022448"/>
    </source>
</evidence>
<dbReference type="PANTHER" id="PTHR31344:SF0">
    <property type="entry name" value="NUCLEAR PORE COMPLEX PROTEIN NUP205"/>
    <property type="match status" value="1"/>
</dbReference>
<dbReference type="RefSeq" id="XP_018006541.1">
    <property type="nucleotide sequence ID" value="XM_018151052.1"/>
</dbReference>
<dbReference type="OrthoDB" id="2019644at2759"/>
<evidence type="ECO:0000256" key="4">
    <source>
        <dbReference type="ARBA" id="ARBA00023242"/>
    </source>
</evidence>
<name>A0A8B7MYD7_HYAAZ</name>
<evidence type="ECO:0000256" key="1">
    <source>
        <dbReference type="ARBA" id="ARBA00004123"/>
    </source>
</evidence>
<dbReference type="GO" id="GO:0017056">
    <property type="term" value="F:structural constituent of nuclear pore"/>
    <property type="evidence" value="ECO:0007669"/>
    <property type="project" value="TreeGrafter"/>
</dbReference>
<dbReference type="OMA" id="WSQMFAE"/>
<keyword evidence="4" id="KW-0539">Nucleus</keyword>
<sequence length="1852" mass="203949">MGTFLDGRGLWGSMVSLNKAIQQAVSAASGSASSASSDAIDSALKRVELAHQMNVALQKHRTTFITLLHKPKHQPDRDALQRSVSTPTAILGFSGQTKLPEALVREALLISDMYSLNELAALSLLKAAEEEKTLYPGMPRGLIAVLFYYDSKENFANAFKTLLQARQGISWTLLEGNEELSLSITRYLKPMLTLNMVDRILEVIVGMDITKEVDMLQQNRALGDARHRRMVLDKFKSIRTLFAEALFCWSAQTPLEKDDCRRLMAYLSKVKLEETGDGTLDHVNLTLLMALLYSLEAGHLLAVEDMTDALSSFPITSDKTFVAEIHKELKSGREWECPGLKAVVQFAWAVSLANLRQVANNIQLADYDAFIDEDELMLSEALKCKVFSFLEKSVLYERNSPLDLFYCRRLHGIMADFIHRMPERVKHMKTKADENAQNIMAHLREGLEVPSNIEQPFEQLLTCLAALYRHPNCSELIDEYWCEGTSAASSGSFSSRQVALRNFVQLPRDFLPHSLFIPYVKFLSSLASTEISCHRLYDYLRHSSRYGPQESNLSWDHFLNALSKYYQNLRIEQTPADSIYRSSRSARAITPQELEGLVVVMQLIGAVISLNEAARIDLSARVSFSPIEVCAGLLTCSVPLSLKTKLLNVLAAFSMSPSVAVTVWQCIEAAGLVPAMAGAPGYSNRGIRQDIEEVESSTEEFPLSRALVALLITLVSSGIPFQLATSSRGHSFSPYLQLVKDQIFIPHDSRTYRKAEERWAVAKICCSLFHKLVMEYQPFSAKTSGFESSQHHPGHSLVLDFVHDSNLLRQLLNVMHDAVQVLEQYVESKCFDDMQATLMLILEMFLRILKYQRVILNSEENSSLMLIGLDRLLMSMNPRSGNCDYLMNVTRIISHHPTLAQHATLACKLLAEVGGTVSGHKHLMPQLTAPANAVVTRQSVVQLIDHAALDEDHAEAARAAMMLLKTFLALPAPNLSHFFLGFLDGTGIRSGELRSDLLEPGVRGFPRTALHAMLSVLPILPPQSSELMLSLLHSIASHHSTADATLRYLSSRDFVHRSLSALPIAVEETPDRILSTAWMLRIAALDLRHHAFHQQRSQLIRLINVLVTGYESHPDGPAEGTMEGTVSWINNTENAPSATRGILLSLLEMLELNVDPPHPLQCQFLSGVPEIIKSCEEGQNSEINIEKLYQMLNQVLQDSGPTGASIAQKGPLEADVQAVLDYALARNAASTLLVARRNLMEAWGQLAEVAVTVTPAETLDGPLHRAFLHAITLELTRRVLDDMARPDLTSLLVSTLLLLVSTLKNLYSPEMQPDAGTNFVSALDAGEPPQVPSSLLLILRGLVECVARFRHSHQSVRANVYAALLNFLKIYSESTDDPTKPKEISSLVVAPSENSIEQYQRESYDVVKEEISQLLSVLCCEATAGHHLCRMLALTCLSAIAALEIRSGSSLSTGSLLSSSPSAFLEQLTQQGQLRRLLDGLEQDDQQLLNLVSTGGDLRPLYVWKSRCDLLSQLALNPEGARQLLQVGLMSRLAKLQILGASLEIGESITIGAVKGAVRICQAIFSSLSSQDWSAGSQIADFFTIHMNTIGSILQMPSANVPLDTIALVSGVLASTATASQNNSSVILLYQRLVGLIPSLIPPAPLLKDADIATEILHLDILSSCLTCCCHHLLTNPRAIFFQPVIECRSSKILNIGTLLQALKYGTNFFSEASRALASLKRDAGNGISSNTGGHANRTALLSLMKKQQLSAFICESSTYVLWRHLQTAFSTVGATASSTLAIQHPYSSPTPLHKSLNAAQAAALKEQVSDMFNELLPALQQLHQDYGSKTSHVAFLPAIVARVRKMLVAAN</sequence>
<dbReference type="GO" id="GO:0044611">
    <property type="term" value="C:nuclear pore inner ring"/>
    <property type="evidence" value="ECO:0007669"/>
    <property type="project" value="TreeGrafter"/>
</dbReference>
<organism evidence="5 6">
    <name type="scientific">Hyalella azteca</name>
    <name type="common">Amphipod</name>
    <dbReference type="NCBI Taxonomy" id="294128"/>
    <lineage>
        <taxon>Eukaryota</taxon>
        <taxon>Metazoa</taxon>
        <taxon>Ecdysozoa</taxon>
        <taxon>Arthropoda</taxon>
        <taxon>Crustacea</taxon>
        <taxon>Multicrustacea</taxon>
        <taxon>Malacostraca</taxon>
        <taxon>Eumalacostraca</taxon>
        <taxon>Peracarida</taxon>
        <taxon>Amphipoda</taxon>
        <taxon>Senticaudata</taxon>
        <taxon>Talitrida</taxon>
        <taxon>Talitroidea</taxon>
        <taxon>Hyalellidae</taxon>
        <taxon>Hyalella</taxon>
    </lineage>
</organism>
<proteinExistence type="inferred from homology"/>
<evidence type="ECO:0000313" key="6">
    <source>
        <dbReference type="RefSeq" id="XP_018006541.1"/>
    </source>
</evidence>
<keyword evidence="3" id="KW-0813">Transport</keyword>
<comment type="similarity">
    <text evidence="2">Belongs to the NUP186/NUP192/NUP205 family.</text>
</comment>
<dbReference type="Proteomes" id="UP000694843">
    <property type="component" value="Unplaced"/>
</dbReference>
<protein>
    <submittedName>
        <fullName evidence="6">Nuclear pore complex protein Nup205</fullName>
    </submittedName>
</protein>
<evidence type="ECO:0000313" key="5">
    <source>
        <dbReference type="Proteomes" id="UP000694843"/>
    </source>
</evidence>